<reference evidence="1 2" key="1">
    <citation type="submission" date="2020-05" db="EMBL/GenBank/DDBJ databases">
        <title>Draft genome sequence of Desulfovibrio psychrotolerans JS1T.</title>
        <authorList>
            <person name="Ueno A."/>
            <person name="Tamazawa S."/>
            <person name="Tamamura S."/>
            <person name="Murakami T."/>
            <person name="Kiyama T."/>
            <person name="Inomata H."/>
            <person name="Amano Y."/>
            <person name="Miyakawa K."/>
            <person name="Tamaki H."/>
            <person name="Naganuma T."/>
            <person name="Kaneko K."/>
        </authorList>
    </citation>
    <scope>NUCLEOTIDE SEQUENCE [LARGE SCALE GENOMIC DNA]</scope>
    <source>
        <strain evidence="1 2">JS1</strain>
    </source>
</reference>
<name>A0A7J0BWU5_9BACT</name>
<accession>A0A7J0BWU5</accession>
<organism evidence="1 2">
    <name type="scientific">Desulfovibrio psychrotolerans</name>
    <dbReference type="NCBI Taxonomy" id="415242"/>
    <lineage>
        <taxon>Bacteria</taxon>
        <taxon>Pseudomonadati</taxon>
        <taxon>Thermodesulfobacteriota</taxon>
        <taxon>Desulfovibrionia</taxon>
        <taxon>Desulfovibrionales</taxon>
        <taxon>Desulfovibrionaceae</taxon>
        <taxon>Desulfovibrio</taxon>
    </lineage>
</organism>
<sequence>MEASSRLRAAQPGERIIAQARQEDRQRLGRIAKVRDAAIVEAHILPAGSVCGQNGELVNFVLEKRA</sequence>
<dbReference type="RefSeq" id="WP_174410809.1">
    <property type="nucleotide sequence ID" value="NZ_BLVP01000035.1"/>
</dbReference>
<dbReference type="Proteomes" id="UP000503820">
    <property type="component" value="Unassembled WGS sequence"/>
</dbReference>
<comment type="caution">
    <text evidence="1">The sequence shown here is derived from an EMBL/GenBank/DDBJ whole genome shotgun (WGS) entry which is preliminary data.</text>
</comment>
<keyword evidence="2" id="KW-1185">Reference proteome</keyword>
<dbReference type="AlphaFoldDB" id="A0A7J0BWU5"/>
<gene>
    <name evidence="1" type="ORF">DSM19430T_28730</name>
</gene>
<protein>
    <submittedName>
        <fullName evidence="1">Uncharacterized protein</fullName>
    </submittedName>
</protein>
<proteinExistence type="predicted"/>
<evidence type="ECO:0000313" key="2">
    <source>
        <dbReference type="Proteomes" id="UP000503820"/>
    </source>
</evidence>
<evidence type="ECO:0000313" key="1">
    <source>
        <dbReference type="EMBL" id="GFM38189.1"/>
    </source>
</evidence>
<dbReference type="EMBL" id="BLVP01000035">
    <property type="protein sequence ID" value="GFM38189.1"/>
    <property type="molecule type" value="Genomic_DNA"/>
</dbReference>